<comment type="caution">
    <text evidence="2">The sequence shown here is derived from an EMBL/GenBank/DDBJ whole genome shotgun (WGS) entry which is preliminary data.</text>
</comment>
<gene>
    <name evidence="2" type="ORF">BDP55DRAFT_177763</name>
</gene>
<evidence type="ECO:0000313" key="3">
    <source>
        <dbReference type="Proteomes" id="UP001224890"/>
    </source>
</evidence>
<proteinExistence type="predicted"/>
<keyword evidence="3" id="KW-1185">Reference proteome</keyword>
<feature type="region of interest" description="Disordered" evidence="1">
    <location>
        <begin position="234"/>
        <end position="259"/>
    </location>
</feature>
<dbReference type="AlphaFoldDB" id="A0AAJ0ES10"/>
<name>A0AAJ0ES10_9PEZI</name>
<protein>
    <submittedName>
        <fullName evidence="2">Uncharacterized protein</fullName>
    </submittedName>
</protein>
<feature type="compositionally biased region" description="Basic and acidic residues" evidence="1">
    <location>
        <begin position="77"/>
        <end position="88"/>
    </location>
</feature>
<feature type="region of interest" description="Disordered" evidence="1">
    <location>
        <begin position="65"/>
        <end position="95"/>
    </location>
</feature>
<evidence type="ECO:0000313" key="2">
    <source>
        <dbReference type="EMBL" id="KAK1674541.1"/>
    </source>
</evidence>
<evidence type="ECO:0000256" key="1">
    <source>
        <dbReference type="SAM" id="MobiDB-lite"/>
    </source>
</evidence>
<organism evidence="2 3">
    <name type="scientific">Colletotrichum godetiae</name>
    <dbReference type="NCBI Taxonomy" id="1209918"/>
    <lineage>
        <taxon>Eukaryota</taxon>
        <taxon>Fungi</taxon>
        <taxon>Dikarya</taxon>
        <taxon>Ascomycota</taxon>
        <taxon>Pezizomycotina</taxon>
        <taxon>Sordariomycetes</taxon>
        <taxon>Hypocreomycetidae</taxon>
        <taxon>Glomerellales</taxon>
        <taxon>Glomerellaceae</taxon>
        <taxon>Colletotrichum</taxon>
        <taxon>Colletotrichum acutatum species complex</taxon>
    </lineage>
</organism>
<feature type="region of interest" description="Disordered" evidence="1">
    <location>
        <begin position="130"/>
        <end position="161"/>
    </location>
</feature>
<reference evidence="2" key="1">
    <citation type="submission" date="2021-06" db="EMBL/GenBank/DDBJ databases">
        <title>Comparative genomics, transcriptomics and evolutionary studies reveal genomic signatures of adaptation to plant cell wall in hemibiotrophic fungi.</title>
        <authorList>
            <consortium name="DOE Joint Genome Institute"/>
            <person name="Baroncelli R."/>
            <person name="Diaz J.F."/>
            <person name="Benocci T."/>
            <person name="Peng M."/>
            <person name="Battaglia E."/>
            <person name="Haridas S."/>
            <person name="Andreopoulos W."/>
            <person name="Labutti K."/>
            <person name="Pangilinan J."/>
            <person name="Floch G.L."/>
            <person name="Makela M.R."/>
            <person name="Henrissat B."/>
            <person name="Grigoriev I.V."/>
            <person name="Crouch J.A."/>
            <person name="De Vries R.P."/>
            <person name="Sukno S.A."/>
            <person name="Thon M.R."/>
        </authorList>
    </citation>
    <scope>NUCLEOTIDE SEQUENCE</scope>
    <source>
        <strain evidence="2">CBS 193.32</strain>
    </source>
</reference>
<dbReference type="Proteomes" id="UP001224890">
    <property type="component" value="Unassembled WGS sequence"/>
</dbReference>
<dbReference type="GeneID" id="85450322"/>
<dbReference type="RefSeq" id="XP_060428544.1">
    <property type="nucleotide sequence ID" value="XM_060565796.1"/>
</dbReference>
<sequence length="305" mass="33912">MRESPPPPLEPWVLIQTPPNHNRASGGSGMSMGLCHSGWPGSRGWMGPAVVGLFSPRNPRPHLMCPYPEAQARPRGRTKEEREKRERGGQAAQGSLCTEEQTVVIPIYGFLHPENQIVISNHHIWVSSVRSQGSGSTGQGPGGGRERFFSPPNRRFPNHSRMGHRFPLDRIEEAVQGGVGDGHQSGRFRSCSFSISQGVEEEQESCGSITSLANLGRLHTHLIGQVYISVPQLQKTQKQRIPPPPRSPMPNQRKLRDRGINPSRTIRAVFPSEGGRAEYSYRSYGSRNSRTSPFVSQPHSIYLYR</sequence>
<accession>A0AAJ0ES10</accession>
<dbReference type="EMBL" id="JAHMHR010000025">
    <property type="protein sequence ID" value="KAK1674541.1"/>
    <property type="molecule type" value="Genomic_DNA"/>
</dbReference>